<dbReference type="GO" id="GO:0031931">
    <property type="term" value="C:TORC1 complex"/>
    <property type="evidence" value="ECO:0007669"/>
    <property type="project" value="TreeGrafter"/>
</dbReference>
<comment type="catalytic activity">
    <reaction evidence="1">
        <text>L-threonyl-[protein] + ATP = O-phospho-L-threonyl-[protein] + ADP + H(+)</text>
        <dbReference type="Rhea" id="RHEA:46608"/>
        <dbReference type="Rhea" id="RHEA-COMP:11060"/>
        <dbReference type="Rhea" id="RHEA-COMP:11605"/>
        <dbReference type="ChEBI" id="CHEBI:15378"/>
        <dbReference type="ChEBI" id="CHEBI:30013"/>
        <dbReference type="ChEBI" id="CHEBI:30616"/>
        <dbReference type="ChEBI" id="CHEBI:61977"/>
        <dbReference type="ChEBI" id="CHEBI:456216"/>
        <dbReference type="EC" id="2.7.11.1"/>
    </reaction>
</comment>
<accession>Q4SY91</accession>
<comment type="similarity">
    <text evidence="1">Belongs to the PI3/PI4-kinase family.</text>
</comment>
<reference evidence="3" key="2">
    <citation type="submission" date="2004-02" db="EMBL/GenBank/DDBJ databases">
        <authorList>
            <consortium name="Genoscope"/>
            <consortium name="Whitehead Institute Centre for Genome Research"/>
        </authorList>
    </citation>
    <scope>NUCLEOTIDE SEQUENCE</scope>
</reference>
<comment type="caution">
    <text evidence="3">The sequence shown here is derived from an EMBL/GenBank/DDBJ whole genome shotgun (WGS) entry which is preliminary data.</text>
</comment>
<keyword evidence="1" id="KW-0547">Nucleotide-binding</keyword>
<dbReference type="EC" id="2.7.11.1" evidence="1"/>
<dbReference type="PANTHER" id="PTHR11139:SF9">
    <property type="entry name" value="SERINE_THREONINE-PROTEIN KINASE MTOR"/>
    <property type="match status" value="1"/>
</dbReference>
<dbReference type="InterPro" id="IPR050517">
    <property type="entry name" value="DDR_Repair_Kinase"/>
</dbReference>
<dbReference type="SUPFAM" id="SSF48371">
    <property type="entry name" value="ARM repeat"/>
    <property type="match status" value="1"/>
</dbReference>
<dbReference type="InterPro" id="IPR024585">
    <property type="entry name" value="mTOR_dom"/>
</dbReference>
<dbReference type="GO" id="GO:0005634">
    <property type="term" value="C:nucleus"/>
    <property type="evidence" value="ECO:0007669"/>
    <property type="project" value="TreeGrafter"/>
</dbReference>
<dbReference type="FunFam" id="1.25.10.10:FF:000094">
    <property type="entry name" value="Serine/threonine-protein kinase mTOR"/>
    <property type="match status" value="1"/>
</dbReference>
<name>Q4SY91_TETNG</name>
<evidence type="ECO:0000256" key="1">
    <source>
        <dbReference type="RuleBase" id="RU364109"/>
    </source>
</evidence>
<dbReference type="KEGG" id="tng:GSTEN00010448G001"/>
<dbReference type="FunFam" id="1.25.10.10:FF:000060">
    <property type="entry name" value="Serine/threonine-protein kinase mTOR"/>
    <property type="match status" value="1"/>
</dbReference>
<feature type="domain" description="Serine/threonine-protein kinase mTOR" evidence="2">
    <location>
        <begin position="864"/>
        <end position="1034"/>
    </location>
</feature>
<proteinExistence type="inferred from homology"/>
<dbReference type="Pfam" id="PF11865">
    <property type="entry name" value="mTOR_dom"/>
    <property type="match status" value="1"/>
</dbReference>
<dbReference type="GO" id="GO:0016242">
    <property type="term" value="P:negative regulation of macroautophagy"/>
    <property type="evidence" value="ECO:0007669"/>
    <property type="project" value="TreeGrafter"/>
</dbReference>
<dbReference type="OrthoDB" id="8658262at2759"/>
<protein>
    <recommendedName>
        <fullName evidence="1">Serine/threonine-protein kinase TOR</fullName>
        <ecNumber evidence="1">2.7.11.1</ecNumber>
    </recommendedName>
</protein>
<dbReference type="PANTHER" id="PTHR11139">
    <property type="entry name" value="ATAXIA TELANGIECTASIA MUTATED ATM -RELATED"/>
    <property type="match status" value="1"/>
</dbReference>
<dbReference type="Gene3D" id="1.25.10.10">
    <property type="entry name" value="Leucine-rich Repeat Variant"/>
    <property type="match status" value="5"/>
</dbReference>
<sequence length="1429" mass="161058">MVIMSGTATVLQQFVGGLKSRNEDTRAKSAKDLQHYVTTELRELSQDEATTFYDELNHHIFELVSSSDVNEKKGGILAIVSLIGVEGGNATRISRFANYLRNLLPSSDHVVMEMGSKAMGHLSMAGDTFTAEYVEFEVKRALEWLGADRNEGRRHAAVLVLRELAVSAPTFFFQQVQPFFDNIFYAVWDPKQAIREGAVSALRACLILTTQRETKEMQKPQWYKARRLIGGSEKGFDETLAKEKGMNRDDRVHGALLILNELVRISSMEGEVRANWPGWFFFSRVISHAVSSPRQRMREEMEEITQQQLVHDKYCKELMGFGTKPRHITPFTSFQSLQPQQSNALLGLLGYSTPQGFFTFGAAPAPTKSSLVESRYCRELMEERFDQVCRWVLKYRTSKNPLIQMTILNLLPRLAAFQPHIFTDQYLSDTMGYLLGCLKKEKERTAAFQALGLLVVAVRAEIQPYLSKVLEIIKAALPPKDFAHKRQKTMQVDATVFTCISMLSRAMGPSIQPDIKELLEPMLAVGLSPALTAVLHDLSRQIPQLKKDIQDGLLKMLSLVLMHKPLRHPGMPKGLAHQLASPSLTNIPEASDVGSITLALRTLGSFEFEGHSLTQFVRHCADHFLNSEHKEIRMEAARTCSRLLTPSIHLISGHVVSQTAVQVVADVLSKLLVVGITDPDPDIRYCVLASLDERFDAHLAQAENLQALFVALNDEVFEIRELAICTIGRLSSMNPAYVMPFLRKMLIQILTELEHSGVGRNKEQSARMLGHLVSNAPRLIRPYMEPILKALILKLKDPDPNPGVVISVLATIGELAQVSGLEMRKWMDELFPIIMDMLQDSSSLAKRQVALWTLGQQVASTGYVVEPYRKYPSLLEVLLNFLKTEQNQGIRREAIRVLGLLGALDPYKHKVNIGMIDQSRDASAVSLSESKSSQDSADYSTSEMLVNMGNLPLDEFYPAVAIVTLMRILRDPSLSNHHTMVVQAVTFIFKSLGLKCVQFLPQVMPTFLNVIRVCDASIREFLFQQMGMVVCFVKIHIRPYMDDIFTLIRVTWIADNSSLGSKIKHRKAGLQFQGGLGIRLLSIQRRRIEKHSSIISMSCSVQPALLNAIQLFGANLDDYLHLLLPPIVKLFDAPDVPLQARKVALETLDRLTESLDFTDYASRIIHPIVRTLDSTPELRSTSMDTLSSLVFQLGKEVPQPFIYSFGLPCYFQYQIFIPMVNKVMLKHRINHQRYDMLICRIVKGYTLAEEEEDPILQHRQTRGKQGDALVSGPVEAGPMKKLHVTHNTHWSKGWFLFLFASQAWGAARKVSKDDWLEWLRRLSVVLLKESSSPALRSCWSLAQTYIPLARDLFNAAFLSCWSELSEDQQDELIRSIELALTSQDIAEVTQTLLNLAEFMEHSDKGPLPLRDDNGIVLLGERAAKCRRLR</sequence>
<keyword evidence="1" id="KW-0723">Serine/threonine-protein kinase</keyword>
<reference evidence="3" key="1">
    <citation type="journal article" date="2004" name="Nature">
        <title>Genome duplication in the teleost fish Tetraodon nigroviridis reveals the early vertebrate proto-karyotype.</title>
        <authorList>
            <person name="Jaillon O."/>
            <person name="Aury J.-M."/>
            <person name="Brunet F."/>
            <person name="Petit J.-L."/>
            <person name="Stange-Thomann N."/>
            <person name="Mauceli E."/>
            <person name="Bouneau L."/>
            <person name="Fischer C."/>
            <person name="Ozouf-Costaz C."/>
            <person name="Bernot A."/>
            <person name="Nicaud S."/>
            <person name="Jaffe D."/>
            <person name="Fisher S."/>
            <person name="Lutfalla G."/>
            <person name="Dossat C."/>
            <person name="Segurens B."/>
            <person name="Dasilva C."/>
            <person name="Salanoubat M."/>
            <person name="Levy M."/>
            <person name="Boudet N."/>
            <person name="Castellano S."/>
            <person name="Anthouard V."/>
            <person name="Jubin C."/>
            <person name="Castelli V."/>
            <person name="Katinka M."/>
            <person name="Vacherie B."/>
            <person name="Biemont C."/>
            <person name="Skalli Z."/>
            <person name="Cattolico L."/>
            <person name="Poulain J."/>
            <person name="De Berardinis V."/>
            <person name="Cruaud C."/>
            <person name="Duprat S."/>
            <person name="Brottier P."/>
            <person name="Coutanceau J.-P."/>
            <person name="Gouzy J."/>
            <person name="Parra G."/>
            <person name="Lardier G."/>
            <person name="Chapple C."/>
            <person name="McKernan K.J."/>
            <person name="McEwan P."/>
            <person name="Bosak S."/>
            <person name="Kellis M."/>
            <person name="Volff J.-N."/>
            <person name="Guigo R."/>
            <person name="Zody M.C."/>
            <person name="Mesirov J."/>
            <person name="Lindblad-Toh K."/>
            <person name="Birren B."/>
            <person name="Nusbaum C."/>
            <person name="Kahn D."/>
            <person name="Robinson-Rechavi M."/>
            <person name="Laudet V."/>
            <person name="Schachter V."/>
            <person name="Quetier F."/>
            <person name="Saurin W."/>
            <person name="Scarpelli C."/>
            <person name="Wincker P."/>
            <person name="Lander E.S."/>
            <person name="Weissenbach J."/>
            <person name="Roest Crollius H."/>
        </authorList>
    </citation>
    <scope>NUCLEOTIDE SEQUENCE [LARGE SCALE GENOMIC DNA]</scope>
</reference>
<dbReference type="InterPro" id="IPR011989">
    <property type="entry name" value="ARM-like"/>
</dbReference>
<organism evidence="3">
    <name type="scientific">Tetraodon nigroviridis</name>
    <name type="common">Spotted green pufferfish</name>
    <name type="synonym">Chelonodon nigroviridis</name>
    <dbReference type="NCBI Taxonomy" id="99883"/>
    <lineage>
        <taxon>Eukaryota</taxon>
        <taxon>Metazoa</taxon>
        <taxon>Chordata</taxon>
        <taxon>Craniata</taxon>
        <taxon>Vertebrata</taxon>
        <taxon>Euteleostomi</taxon>
        <taxon>Actinopterygii</taxon>
        <taxon>Neopterygii</taxon>
        <taxon>Teleostei</taxon>
        <taxon>Neoteleostei</taxon>
        <taxon>Acanthomorphata</taxon>
        <taxon>Eupercaria</taxon>
        <taxon>Tetraodontiformes</taxon>
        <taxon>Tetradontoidea</taxon>
        <taxon>Tetraodontidae</taxon>
        <taxon>Tetraodon</taxon>
    </lineage>
</organism>
<dbReference type="GO" id="GO:0038202">
    <property type="term" value="P:TORC1 signaling"/>
    <property type="evidence" value="ECO:0007669"/>
    <property type="project" value="TreeGrafter"/>
</dbReference>
<dbReference type="FunFam" id="1.25.10.10:FF:000140">
    <property type="entry name" value="Serine/threonine-protein kinase mTOR"/>
    <property type="match status" value="1"/>
</dbReference>
<evidence type="ECO:0000313" key="3">
    <source>
        <dbReference type="EMBL" id="CAF94391.1"/>
    </source>
</evidence>
<dbReference type="FunFam" id="1.25.10.10:FF:000083">
    <property type="entry name" value="Serine/threonine-protein kinase TOR"/>
    <property type="match status" value="1"/>
</dbReference>
<keyword evidence="1" id="KW-0808">Transferase</keyword>
<dbReference type="GO" id="GO:0005524">
    <property type="term" value="F:ATP binding"/>
    <property type="evidence" value="ECO:0007669"/>
    <property type="project" value="UniProtKB-KW"/>
</dbReference>
<keyword evidence="1" id="KW-0067">ATP-binding</keyword>
<dbReference type="GO" id="GO:0005737">
    <property type="term" value="C:cytoplasm"/>
    <property type="evidence" value="ECO:0007669"/>
    <property type="project" value="TreeGrafter"/>
</dbReference>
<dbReference type="InterPro" id="IPR016024">
    <property type="entry name" value="ARM-type_fold"/>
</dbReference>
<evidence type="ECO:0000259" key="2">
    <source>
        <dbReference type="SMART" id="SM01346"/>
    </source>
</evidence>
<dbReference type="GO" id="GO:0004674">
    <property type="term" value="F:protein serine/threonine kinase activity"/>
    <property type="evidence" value="ECO:0007669"/>
    <property type="project" value="UniProtKB-KW"/>
</dbReference>
<keyword evidence="1" id="KW-0418">Kinase</keyword>
<dbReference type="SMART" id="SM01346">
    <property type="entry name" value="DUF3385"/>
    <property type="match status" value="1"/>
</dbReference>
<dbReference type="GO" id="GO:0031932">
    <property type="term" value="C:TORC2 complex"/>
    <property type="evidence" value="ECO:0007669"/>
    <property type="project" value="TreeGrafter"/>
</dbReference>
<gene>
    <name evidence="3" type="ORF">GSTENG00010448001</name>
</gene>
<dbReference type="EMBL" id="CAAE01012146">
    <property type="protein sequence ID" value="CAF94391.1"/>
    <property type="molecule type" value="Genomic_DNA"/>
</dbReference>